<proteinExistence type="predicted"/>
<dbReference type="InterPro" id="IPR030842">
    <property type="entry name" value="TF_NusA_bacterial"/>
</dbReference>
<dbReference type="GO" id="GO:0003723">
    <property type="term" value="F:RNA binding"/>
    <property type="evidence" value="ECO:0007669"/>
    <property type="project" value="UniProtKB-KW"/>
</dbReference>
<keyword evidence="1" id="KW-0806">Transcription termination</keyword>
<dbReference type="InterPro" id="IPR009019">
    <property type="entry name" value="KH_sf_prok-type"/>
</dbReference>
<keyword evidence="5" id="KW-0804">Transcription</keyword>
<dbReference type="InterPro" id="IPR015946">
    <property type="entry name" value="KH_dom-like_a/b"/>
</dbReference>
<evidence type="ECO:0000256" key="4">
    <source>
        <dbReference type="ARBA" id="ARBA00023015"/>
    </source>
</evidence>
<dbReference type="Proteomes" id="UP000260136">
    <property type="component" value="Chromosome"/>
</dbReference>
<dbReference type="GO" id="GO:0005829">
    <property type="term" value="C:cytosol"/>
    <property type="evidence" value="ECO:0007669"/>
    <property type="project" value="TreeGrafter"/>
</dbReference>
<keyword evidence="4" id="KW-0805">Transcription regulation</keyword>
<evidence type="ECO:0000256" key="5">
    <source>
        <dbReference type="ARBA" id="ARBA00023163"/>
    </source>
</evidence>
<dbReference type="GO" id="GO:0031564">
    <property type="term" value="P:transcription antitermination"/>
    <property type="evidence" value="ECO:0007669"/>
    <property type="project" value="InterPro"/>
</dbReference>
<evidence type="ECO:0000259" key="6">
    <source>
        <dbReference type="Pfam" id="PF13184"/>
    </source>
</evidence>
<sequence length="89" mass="9700">MSRSDALYVKHVLTENIPEIKEGIVEIKAIQRVAGQKTKVAVLSNNPDIDPVTLILGDGGIRIKSIAANLIEHSSGVKVSNEVIDVFHW</sequence>
<feature type="domain" description="Transcription factor NusA first KH" evidence="6">
    <location>
        <begin position="3"/>
        <end position="70"/>
    </location>
</feature>
<dbReference type="Gene3D" id="3.30.300.20">
    <property type="match status" value="1"/>
</dbReference>
<organism evidence="7 8">
    <name type="scientific">Mycoplasmoides gallisepticum</name>
    <name type="common">Mycoplasma gallisepticum</name>
    <dbReference type="NCBI Taxonomy" id="2096"/>
    <lineage>
        <taxon>Bacteria</taxon>
        <taxon>Bacillati</taxon>
        <taxon>Mycoplasmatota</taxon>
        <taxon>Mycoplasmoidales</taxon>
        <taxon>Mycoplasmoidaceae</taxon>
        <taxon>Mycoplasmoides</taxon>
    </lineage>
</organism>
<feature type="non-terminal residue" evidence="7">
    <location>
        <position position="89"/>
    </location>
</feature>
<protein>
    <submittedName>
        <fullName evidence="7">Transcription elongation protein nusA</fullName>
    </submittedName>
</protein>
<evidence type="ECO:0000256" key="1">
    <source>
        <dbReference type="ARBA" id="ARBA00022472"/>
    </source>
</evidence>
<dbReference type="PANTHER" id="PTHR22648:SF0">
    <property type="entry name" value="TRANSCRIPTION TERMINATION_ANTITERMINATION PROTEIN NUSA"/>
    <property type="match status" value="1"/>
</dbReference>
<dbReference type="EMBL" id="LS991952">
    <property type="protein sequence ID" value="SYV93948.1"/>
    <property type="molecule type" value="Genomic_DNA"/>
</dbReference>
<evidence type="ECO:0000256" key="2">
    <source>
        <dbReference type="ARBA" id="ARBA00022490"/>
    </source>
</evidence>
<evidence type="ECO:0000313" key="7">
    <source>
        <dbReference type="EMBL" id="SYV93948.1"/>
    </source>
</evidence>
<gene>
    <name evidence="7" type="primary">nusA_2</name>
    <name evidence="7" type="ORF">NCTC10115_00239</name>
</gene>
<dbReference type="PANTHER" id="PTHR22648">
    <property type="entry name" value="TRANSCRIPTION TERMINATION FACTOR NUSA"/>
    <property type="match status" value="1"/>
</dbReference>
<name>A0A3B0P9X1_MYCGL</name>
<accession>A0A3B0P9X1</accession>
<keyword evidence="3" id="KW-0694">RNA-binding</keyword>
<dbReference type="SUPFAM" id="SSF54814">
    <property type="entry name" value="Prokaryotic type KH domain (KH-domain type II)"/>
    <property type="match status" value="1"/>
</dbReference>
<dbReference type="InterPro" id="IPR025249">
    <property type="entry name" value="TF_NusA_KH_1st"/>
</dbReference>
<dbReference type="GO" id="GO:0006353">
    <property type="term" value="P:DNA-templated transcription termination"/>
    <property type="evidence" value="ECO:0007669"/>
    <property type="project" value="UniProtKB-KW"/>
</dbReference>
<evidence type="ECO:0000313" key="8">
    <source>
        <dbReference type="Proteomes" id="UP000260136"/>
    </source>
</evidence>
<dbReference type="Pfam" id="PF13184">
    <property type="entry name" value="KH_NusA_1st"/>
    <property type="match status" value="1"/>
</dbReference>
<keyword evidence="2" id="KW-0963">Cytoplasm</keyword>
<dbReference type="AlphaFoldDB" id="A0A3B0P9X1"/>
<reference evidence="8" key="1">
    <citation type="submission" date="2018-06" db="EMBL/GenBank/DDBJ databases">
        <authorList>
            <consortium name="Pathogen Informatics"/>
        </authorList>
    </citation>
    <scope>NUCLEOTIDE SEQUENCE [LARGE SCALE GENOMIC DNA]</scope>
    <source>
        <strain evidence="8">NCTC10115</strain>
    </source>
</reference>
<evidence type="ECO:0000256" key="3">
    <source>
        <dbReference type="ARBA" id="ARBA00022884"/>
    </source>
</evidence>